<dbReference type="Proteomes" id="UP000321248">
    <property type="component" value="Unassembled WGS sequence"/>
</dbReference>
<keyword evidence="1" id="KW-0472">Membrane</keyword>
<evidence type="ECO:0000313" key="3">
    <source>
        <dbReference type="Proteomes" id="UP000321248"/>
    </source>
</evidence>
<sequence length="133" mass="14957">MPVWIAVAFSVYAAHALWQGVSIARQKKPIYLLYVAPVLLVKFALLGIAISYWSESHCETVSGLWKGFLAIPLTLAIVEGRGMYSIIKHDRYTLERSPFYYPALAFQFVVSVALPFLLLWFGFRVLAIQQCGG</sequence>
<evidence type="ECO:0000313" key="2">
    <source>
        <dbReference type="EMBL" id="TXK59042.1"/>
    </source>
</evidence>
<gene>
    <name evidence="2" type="ORF">FU658_14155</name>
</gene>
<evidence type="ECO:0000256" key="1">
    <source>
        <dbReference type="SAM" id="Phobius"/>
    </source>
</evidence>
<proteinExistence type="predicted"/>
<feature type="transmembrane region" description="Helical" evidence="1">
    <location>
        <begin position="31"/>
        <end position="53"/>
    </location>
</feature>
<keyword evidence="3" id="KW-1185">Reference proteome</keyword>
<accession>A0A5C8KIZ2</accession>
<dbReference type="EMBL" id="VRTS01000018">
    <property type="protein sequence ID" value="TXK59042.1"/>
    <property type="molecule type" value="Genomic_DNA"/>
</dbReference>
<feature type="transmembrane region" description="Helical" evidence="1">
    <location>
        <begin position="65"/>
        <end position="87"/>
    </location>
</feature>
<dbReference type="AlphaFoldDB" id="A0A5C8KIZ2"/>
<dbReference type="RefSeq" id="WP_147892667.1">
    <property type="nucleotide sequence ID" value="NZ_VRTS01000018.1"/>
</dbReference>
<feature type="transmembrane region" description="Helical" evidence="1">
    <location>
        <begin position="6"/>
        <end position="24"/>
    </location>
</feature>
<comment type="caution">
    <text evidence="2">The sequence shown here is derived from an EMBL/GenBank/DDBJ whole genome shotgun (WGS) entry which is preliminary data.</text>
</comment>
<name>A0A5C8KIZ2_9GAMM</name>
<keyword evidence="1" id="KW-1133">Transmembrane helix</keyword>
<keyword evidence="1" id="KW-0812">Transmembrane</keyword>
<feature type="transmembrane region" description="Helical" evidence="1">
    <location>
        <begin position="99"/>
        <end position="123"/>
    </location>
</feature>
<protein>
    <submittedName>
        <fullName evidence="2">Uncharacterized protein</fullName>
    </submittedName>
</protein>
<reference evidence="2 3" key="1">
    <citation type="submission" date="2019-08" db="EMBL/GenBank/DDBJ databases">
        <authorList>
            <person name="Karlyshev A.V."/>
        </authorList>
    </citation>
    <scope>NUCLEOTIDE SEQUENCE [LARGE SCALE GENOMIC DNA]</scope>
    <source>
        <strain evidence="2 3">Alg18-2.2</strain>
    </source>
</reference>
<organism evidence="2 3">
    <name type="scientific">Alkalisalibacterium limincola</name>
    <dbReference type="NCBI Taxonomy" id="2699169"/>
    <lineage>
        <taxon>Bacteria</taxon>
        <taxon>Pseudomonadati</taxon>
        <taxon>Pseudomonadota</taxon>
        <taxon>Gammaproteobacteria</taxon>
        <taxon>Lysobacterales</taxon>
        <taxon>Lysobacteraceae</taxon>
        <taxon>Alkalisalibacterium</taxon>
    </lineage>
</organism>